<dbReference type="Pfam" id="PF06060">
    <property type="entry name" value="Mesothelin"/>
    <property type="match status" value="2"/>
</dbReference>
<dbReference type="OrthoDB" id="9329195at2759"/>
<feature type="compositionally biased region" description="Polar residues" evidence="7">
    <location>
        <begin position="196"/>
        <end position="210"/>
    </location>
</feature>
<sequence>PERAQRADPRAGSQHPAADSQGGSCRLGWGVWEALPGLRTWIEYSGSCPADLEITEDILDSDLMPTFYTPEELRACLRNASVENHLSQILTYPFSIQQLAVLKEYMDERYPNGYPENLLPSLNPLLPLITPEEVSSWNISSADMLAAFLKSQPSDSLVGFASPIWGCKASVIASGQALVVAVAGDRGPQDHRTPDKTTSNVTSLGGNPSDLNRVGPPIERGRFGIREQQNDWDHHILREGCPSETSPRNFPFANGNPIISQARSAVSMSLTPPEVQGLLGLNLPELARWQYRAPVRDWIQVQKQSELDKLHIGLTGGTQEGYINIITPRFPGISGASDGWTLKVYFGVAARIENGTAGSALLRNLKPCRGNCGCNARSNPGIPLGASLLAEQPN</sequence>
<comment type="subcellular location">
    <subcellularLocation>
        <location evidence="1">Membrane</location>
    </subcellularLocation>
</comment>
<dbReference type="InterPro" id="IPR026664">
    <property type="entry name" value="Stereocilin-rel"/>
</dbReference>
<dbReference type="Ensembl" id="ENSMCST00000012353.1">
    <property type="protein sequence ID" value="ENSMCSP00000012042.1"/>
    <property type="gene ID" value="ENSMCSG00000008522.1"/>
</dbReference>
<dbReference type="GO" id="GO:0009986">
    <property type="term" value="C:cell surface"/>
    <property type="evidence" value="ECO:0007669"/>
    <property type="project" value="TreeGrafter"/>
</dbReference>
<reference evidence="8" key="2">
    <citation type="submission" date="2025-09" db="UniProtKB">
        <authorList>
            <consortium name="Ensembl"/>
        </authorList>
    </citation>
    <scope>IDENTIFICATION</scope>
</reference>
<accession>A0A8C5X5D3</accession>
<dbReference type="InterPro" id="IPR010335">
    <property type="entry name" value="Mesothelin"/>
</dbReference>
<evidence type="ECO:0000256" key="3">
    <source>
        <dbReference type="ARBA" id="ARBA00022729"/>
    </source>
</evidence>
<evidence type="ECO:0000256" key="4">
    <source>
        <dbReference type="ARBA" id="ARBA00022889"/>
    </source>
</evidence>
<dbReference type="GO" id="GO:0016020">
    <property type="term" value="C:membrane"/>
    <property type="evidence" value="ECO:0007669"/>
    <property type="project" value="UniProtKB-SubCell"/>
</dbReference>
<evidence type="ECO:0000256" key="5">
    <source>
        <dbReference type="ARBA" id="ARBA00023136"/>
    </source>
</evidence>
<reference evidence="8" key="1">
    <citation type="submission" date="2025-08" db="UniProtKB">
        <authorList>
            <consortium name="Ensembl"/>
        </authorList>
    </citation>
    <scope>IDENTIFICATION</scope>
</reference>
<dbReference type="GO" id="GO:0007160">
    <property type="term" value="P:cell-matrix adhesion"/>
    <property type="evidence" value="ECO:0007669"/>
    <property type="project" value="TreeGrafter"/>
</dbReference>
<dbReference type="AlphaFoldDB" id="A0A8C5X5D3"/>
<dbReference type="Proteomes" id="UP000694560">
    <property type="component" value="Unplaced"/>
</dbReference>
<organism evidence="8 9">
    <name type="scientific">Malurus cyaneus samueli</name>
    <dbReference type="NCBI Taxonomy" id="2593467"/>
    <lineage>
        <taxon>Eukaryota</taxon>
        <taxon>Metazoa</taxon>
        <taxon>Chordata</taxon>
        <taxon>Craniata</taxon>
        <taxon>Vertebrata</taxon>
        <taxon>Euteleostomi</taxon>
        <taxon>Archelosauria</taxon>
        <taxon>Archosauria</taxon>
        <taxon>Dinosauria</taxon>
        <taxon>Saurischia</taxon>
        <taxon>Theropoda</taxon>
        <taxon>Coelurosauria</taxon>
        <taxon>Aves</taxon>
        <taxon>Neognathae</taxon>
        <taxon>Neoaves</taxon>
        <taxon>Telluraves</taxon>
        <taxon>Australaves</taxon>
        <taxon>Passeriformes</taxon>
        <taxon>Meliphagoidea</taxon>
        <taxon>Maluridae</taxon>
        <taxon>Malurus</taxon>
    </lineage>
</organism>
<keyword evidence="6" id="KW-0325">Glycoprotein</keyword>
<keyword evidence="4" id="KW-0130">Cell adhesion</keyword>
<comment type="similarity">
    <text evidence="2">Belongs to the mesothelin family.</text>
</comment>
<keyword evidence="9" id="KW-1185">Reference proteome</keyword>
<keyword evidence="5" id="KW-0472">Membrane</keyword>
<feature type="region of interest" description="Disordered" evidence="7">
    <location>
        <begin position="1"/>
        <end position="22"/>
    </location>
</feature>
<dbReference type="Gene3D" id="1.20.970.40">
    <property type="match status" value="1"/>
</dbReference>
<feature type="region of interest" description="Disordered" evidence="7">
    <location>
        <begin position="185"/>
        <end position="216"/>
    </location>
</feature>
<evidence type="ECO:0000313" key="8">
    <source>
        <dbReference type="Ensembl" id="ENSMCSP00000012042.1"/>
    </source>
</evidence>
<evidence type="ECO:0000256" key="7">
    <source>
        <dbReference type="SAM" id="MobiDB-lite"/>
    </source>
</evidence>
<protein>
    <submittedName>
        <fullName evidence="8">Uncharacterized protein</fullName>
    </submittedName>
</protein>
<dbReference type="PANTHER" id="PTHR23412:SF6">
    <property type="entry name" value="MESOTHELIN"/>
    <property type="match status" value="1"/>
</dbReference>
<evidence type="ECO:0000256" key="1">
    <source>
        <dbReference type="ARBA" id="ARBA00004370"/>
    </source>
</evidence>
<evidence type="ECO:0000313" key="9">
    <source>
        <dbReference type="Proteomes" id="UP000694560"/>
    </source>
</evidence>
<dbReference type="PANTHER" id="PTHR23412">
    <property type="entry name" value="STEREOCILIN RELATED"/>
    <property type="match status" value="1"/>
</dbReference>
<proteinExistence type="inferred from homology"/>
<evidence type="ECO:0000256" key="2">
    <source>
        <dbReference type="ARBA" id="ARBA00011016"/>
    </source>
</evidence>
<name>A0A8C5X5D3_9PASS</name>
<keyword evidence="3" id="KW-0732">Signal</keyword>
<evidence type="ECO:0000256" key="6">
    <source>
        <dbReference type="ARBA" id="ARBA00023180"/>
    </source>
</evidence>